<evidence type="ECO:0000256" key="1">
    <source>
        <dbReference type="ARBA" id="ARBA00010574"/>
    </source>
</evidence>
<name>A0A845B286_9SPHN</name>
<comment type="subunit">
    <text evidence="2">Interacts with ribosomal protein uL14 (rplN).</text>
</comment>
<keyword evidence="5" id="KW-1185">Reference proteome</keyword>
<dbReference type="GO" id="GO:0090071">
    <property type="term" value="P:negative regulation of ribosome biogenesis"/>
    <property type="evidence" value="ECO:0007669"/>
    <property type="project" value="UniProtKB-UniRule"/>
</dbReference>
<evidence type="ECO:0000313" key="5">
    <source>
        <dbReference type="Proteomes" id="UP000431922"/>
    </source>
</evidence>
<dbReference type="GO" id="GO:0017148">
    <property type="term" value="P:negative regulation of translation"/>
    <property type="evidence" value="ECO:0007669"/>
    <property type="project" value="UniProtKB-UniRule"/>
</dbReference>
<keyword evidence="2" id="KW-0810">Translation regulation</keyword>
<gene>
    <name evidence="2 4" type="primary">rsfS</name>
    <name evidence="4" type="ORF">GRI65_08115</name>
</gene>
<proteinExistence type="inferred from homology"/>
<dbReference type="GO" id="GO:0042256">
    <property type="term" value="P:cytosolic ribosome assembly"/>
    <property type="evidence" value="ECO:0007669"/>
    <property type="project" value="UniProtKB-UniRule"/>
</dbReference>
<organism evidence="4 5">
    <name type="scientific">Allopontixanthobacter sediminis</name>
    <dbReference type="NCBI Taxonomy" id="1689985"/>
    <lineage>
        <taxon>Bacteria</taxon>
        <taxon>Pseudomonadati</taxon>
        <taxon>Pseudomonadota</taxon>
        <taxon>Alphaproteobacteria</taxon>
        <taxon>Sphingomonadales</taxon>
        <taxon>Erythrobacteraceae</taxon>
        <taxon>Allopontixanthobacter</taxon>
    </lineage>
</organism>
<accession>A0A845B286</accession>
<comment type="function">
    <text evidence="2">Functions as a ribosomal silencing factor. Interacts with ribosomal protein uL14 (rplN), blocking formation of intersubunit bridge B8. Prevents association of the 30S and 50S ribosomal subunits and the formation of functional ribosomes, thus repressing translation.</text>
</comment>
<comment type="similarity">
    <text evidence="1 2">Belongs to the Iojap/RsfS family.</text>
</comment>
<sequence length="155" mass="16099">MTQAHTPSADNGQSASSQTASSISVSDGTGEDAAPPVPGSLHALIMDQLDEDQAQDIVSIPLAGKSSIADFMVIASGRSTRQVASMAQKLGEMVKKAGHGPVRLEGLPAADWVLIDAGDVVVHLFRPEVRSFYNLERMWAFGDAPPVSGLASGTA</sequence>
<dbReference type="PANTHER" id="PTHR21043:SF0">
    <property type="entry name" value="MITOCHONDRIAL ASSEMBLY OF RIBOSOMAL LARGE SUBUNIT PROTEIN 1"/>
    <property type="match status" value="1"/>
</dbReference>
<dbReference type="NCBIfam" id="TIGR00090">
    <property type="entry name" value="rsfS_iojap_ybeB"/>
    <property type="match status" value="1"/>
</dbReference>
<dbReference type="HAMAP" id="MF_01477">
    <property type="entry name" value="Iojap_RsfS"/>
    <property type="match status" value="1"/>
</dbReference>
<evidence type="ECO:0000256" key="3">
    <source>
        <dbReference type="SAM" id="MobiDB-lite"/>
    </source>
</evidence>
<reference evidence="4 5" key="1">
    <citation type="submission" date="2019-12" db="EMBL/GenBank/DDBJ databases">
        <title>Genomic-based taxomic classification of the family Erythrobacteraceae.</title>
        <authorList>
            <person name="Xu L."/>
        </authorList>
    </citation>
    <scope>NUCLEOTIDE SEQUENCE [LARGE SCALE GENOMIC DNA]</scope>
    <source>
        <strain evidence="4 5">KCTC 42453</strain>
    </source>
</reference>
<comment type="subcellular location">
    <subcellularLocation>
        <location evidence="2">Cytoplasm</location>
    </subcellularLocation>
</comment>
<dbReference type="Proteomes" id="UP000431922">
    <property type="component" value="Unassembled WGS sequence"/>
</dbReference>
<dbReference type="SUPFAM" id="SSF81301">
    <property type="entry name" value="Nucleotidyltransferase"/>
    <property type="match status" value="1"/>
</dbReference>
<dbReference type="OrthoDB" id="9793681at2"/>
<dbReference type="PANTHER" id="PTHR21043">
    <property type="entry name" value="IOJAP SUPERFAMILY ORTHOLOG"/>
    <property type="match status" value="1"/>
</dbReference>
<protein>
    <recommendedName>
        <fullName evidence="2">Ribosomal silencing factor RsfS</fullName>
    </recommendedName>
</protein>
<dbReference type="Pfam" id="PF02410">
    <property type="entry name" value="RsfS"/>
    <property type="match status" value="1"/>
</dbReference>
<dbReference type="Gene3D" id="3.30.460.10">
    <property type="entry name" value="Beta Polymerase, domain 2"/>
    <property type="match status" value="1"/>
</dbReference>
<dbReference type="GO" id="GO:0005737">
    <property type="term" value="C:cytoplasm"/>
    <property type="evidence" value="ECO:0007669"/>
    <property type="project" value="UniProtKB-SubCell"/>
</dbReference>
<dbReference type="InterPro" id="IPR043519">
    <property type="entry name" value="NT_sf"/>
</dbReference>
<evidence type="ECO:0000313" key="4">
    <source>
        <dbReference type="EMBL" id="MXP44418.1"/>
    </source>
</evidence>
<dbReference type="GO" id="GO:0043023">
    <property type="term" value="F:ribosomal large subunit binding"/>
    <property type="evidence" value="ECO:0007669"/>
    <property type="project" value="TreeGrafter"/>
</dbReference>
<feature type="region of interest" description="Disordered" evidence="3">
    <location>
        <begin position="1"/>
        <end position="39"/>
    </location>
</feature>
<evidence type="ECO:0000256" key="2">
    <source>
        <dbReference type="HAMAP-Rule" id="MF_01477"/>
    </source>
</evidence>
<keyword evidence="2" id="KW-0678">Repressor</keyword>
<feature type="compositionally biased region" description="Low complexity" evidence="3">
    <location>
        <begin position="13"/>
        <end position="26"/>
    </location>
</feature>
<comment type="caution">
    <text evidence="4">The sequence shown here is derived from an EMBL/GenBank/DDBJ whole genome shotgun (WGS) entry which is preliminary data.</text>
</comment>
<dbReference type="AlphaFoldDB" id="A0A845B286"/>
<dbReference type="EMBL" id="WTYL01000002">
    <property type="protein sequence ID" value="MXP44418.1"/>
    <property type="molecule type" value="Genomic_DNA"/>
</dbReference>
<dbReference type="InterPro" id="IPR004394">
    <property type="entry name" value="Iojap/RsfS/C7orf30"/>
</dbReference>
<feature type="compositionally biased region" description="Polar residues" evidence="3">
    <location>
        <begin position="1"/>
        <end position="12"/>
    </location>
</feature>
<keyword evidence="2" id="KW-0963">Cytoplasm</keyword>